<proteinExistence type="predicted"/>
<dbReference type="PROSITE" id="PS50102">
    <property type="entry name" value="RRM"/>
    <property type="match status" value="1"/>
</dbReference>
<dbReference type="Gene3D" id="3.30.70.330">
    <property type="match status" value="1"/>
</dbReference>
<dbReference type="InterPro" id="IPR025742">
    <property type="entry name" value="CSTF2_hinge"/>
</dbReference>
<name>A0A2P7YFA3_9ASCO</name>
<dbReference type="SMART" id="SM00360">
    <property type="entry name" value="RRM"/>
    <property type="match status" value="1"/>
</dbReference>
<reference evidence="3 4" key="1">
    <citation type="submission" date="2018-03" db="EMBL/GenBank/DDBJ databases">
        <title>Candida pseudohaemulonii genome assembly and annotation.</title>
        <authorList>
            <person name="Munoz J.F."/>
            <person name="Gade L.G."/>
            <person name="Chow N.A."/>
            <person name="Litvintseva A.P."/>
            <person name="Loparev V.N."/>
            <person name="Cuomo C.A."/>
        </authorList>
    </citation>
    <scope>NUCLEOTIDE SEQUENCE [LARGE SCALE GENOMIC DNA]</scope>
    <source>
        <strain evidence="3 4">B12108</strain>
    </source>
</reference>
<comment type="caution">
    <text evidence="3">The sequence shown here is derived from an EMBL/GenBank/DDBJ whole genome shotgun (WGS) entry which is preliminary data.</text>
</comment>
<dbReference type="GeneID" id="36568388"/>
<dbReference type="RefSeq" id="XP_024711531.1">
    <property type="nucleotide sequence ID" value="XM_024860313.1"/>
</dbReference>
<evidence type="ECO:0000313" key="3">
    <source>
        <dbReference type="EMBL" id="PSK34641.1"/>
    </source>
</evidence>
<evidence type="ECO:0000313" key="4">
    <source>
        <dbReference type="Proteomes" id="UP000241107"/>
    </source>
</evidence>
<keyword evidence="4" id="KW-1185">Reference proteome</keyword>
<accession>A0A2P7YFA3</accession>
<dbReference type="Pfam" id="PF14327">
    <property type="entry name" value="CSTF2_hinge"/>
    <property type="match status" value="1"/>
</dbReference>
<evidence type="ECO:0000256" key="1">
    <source>
        <dbReference type="PROSITE-ProRule" id="PRU00176"/>
    </source>
</evidence>
<dbReference type="EMBL" id="PYFQ01000020">
    <property type="protein sequence ID" value="PSK34641.1"/>
    <property type="molecule type" value="Genomic_DNA"/>
</dbReference>
<dbReference type="Pfam" id="PF00076">
    <property type="entry name" value="RRM_1"/>
    <property type="match status" value="1"/>
</dbReference>
<organism evidence="3 4">
    <name type="scientific">Candidozyma pseudohaemuli</name>
    <dbReference type="NCBI Taxonomy" id="418784"/>
    <lineage>
        <taxon>Eukaryota</taxon>
        <taxon>Fungi</taxon>
        <taxon>Dikarya</taxon>
        <taxon>Ascomycota</taxon>
        <taxon>Saccharomycotina</taxon>
        <taxon>Pichiomycetes</taxon>
        <taxon>Metschnikowiaceae</taxon>
        <taxon>Candidozyma</taxon>
    </lineage>
</organism>
<dbReference type="InterPro" id="IPR012677">
    <property type="entry name" value="Nucleotide-bd_a/b_plait_sf"/>
</dbReference>
<dbReference type="GO" id="GO:0003729">
    <property type="term" value="F:mRNA binding"/>
    <property type="evidence" value="ECO:0007669"/>
    <property type="project" value="TreeGrafter"/>
</dbReference>
<dbReference type="Proteomes" id="UP000241107">
    <property type="component" value="Unassembled WGS sequence"/>
</dbReference>
<evidence type="ECO:0000259" key="2">
    <source>
        <dbReference type="PROSITE" id="PS50102"/>
    </source>
</evidence>
<sequence>MENHSKTVFIASIPFDYTEEQVLEIARSVGPVIDIKLLFDSSTGKSKGNAYIRYGDSETALSAVRNLNNMNVGNRYLRCTLASDEDALSEGLTGNAAKLPPLPLGVQLFPGQSSQQAILELLSRLDSQTAARILKEAKSMSLENPVLMKKLLDQCPQLSHALVETSLMMNVANKNLVELCLNRRQPDLDQLTTDHVELLRYVNGLTEEELATLDADKRKIVKDIQTEIGKGSYGVIETDAKA</sequence>
<dbReference type="Gene3D" id="1.25.40.630">
    <property type="match status" value="1"/>
</dbReference>
<dbReference type="VEuPathDB" id="FungiDB:C7M61_005001"/>
<dbReference type="InterPro" id="IPR000504">
    <property type="entry name" value="RRM_dom"/>
</dbReference>
<gene>
    <name evidence="3" type="ORF">C7M61_005001</name>
</gene>
<dbReference type="SUPFAM" id="SSF54928">
    <property type="entry name" value="RNA-binding domain, RBD"/>
    <property type="match status" value="1"/>
</dbReference>
<dbReference type="InterPro" id="IPR035979">
    <property type="entry name" value="RBD_domain_sf"/>
</dbReference>
<protein>
    <recommendedName>
        <fullName evidence="2">RRM domain-containing protein</fullName>
    </recommendedName>
</protein>
<dbReference type="PANTHER" id="PTHR45735:SF2">
    <property type="entry name" value="CLEAVAGE STIMULATION FACTOR SUBUNIT 2"/>
    <property type="match status" value="1"/>
</dbReference>
<dbReference type="AlphaFoldDB" id="A0A2P7YFA3"/>
<dbReference type="STRING" id="418784.A0A2P7YFA3"/>
<dbReference type="GO" id="GO:0005847">
    <property type="term" value="C:mRNA cleavage and polyadenylation specificity factor complex"/>
    <property type="evidence" value="ECO:0007669"/>
    <property type="project" value="TreeGrafter"/>
</dbReference>
<dbReference type="OrthoDB" id="15688at2759"/>
<feature type="domain" description="RRM" evidence="2">
    <location>
        <begin position="6"/>
        <end position="84"/>
    </location>
</feature>
<dbReference type="PANTHER" id="PTHR45735">
    <property type="entry name" value="CLEAVAGE STIMULATION FACTOR SUBUNIT 2"/>
    <property type="match status" value="1"/>
</dbReference>
<keyword evidence="1" id="KW-0694">RNA-binding</keyword>